<comment type="caution">
    <text evidence="1">The sequence shown here is derived from an EMBL/GenBank/DDBJ whole genome shotgun (WGS) entry which is preliminary data.</text>
</comment>
<evidence type="ECO:0000313" key="2">
    <source>
        <dbReference type="Proteomes" id="UP000684084"/>
    </source>
</evidence>
<proteinExistence type="predicted"/>
<gene>
    <name evidence="1" type="ORF">CHRIB12_LOCUS9348</name>
</gene>
<protein>
    <submittedName>
        <fullName evidence="1">Uncharacterized protein</fullName>
    </submittedName>
</protein>
<dbReference type="EMBL" id="CAGKOT010000018">
    <property type="protein sequence ID" value="CAB5363073.1"/>
    <property type="molecule type" value="Genomic_DNA"/>
</dbReference>
<organism evidence="1 2">
    <name type="scientific">Rhizophagus irregularis</name>
    <dbReference type="NCBI Taxonomy" id="588596"/>
    <lineage>
        <taxon>Eukaryota</taxon>
        <taxon>Fungi</taxon>
        <taxon>Fungi incertae sedis</taxon>
        <taxon>Mucoromycota</taxon>
        <taxon>Glomeromycotina</taxon>
        <taxon>Glomeromycetes</taxon>
        <taxon>Glomerales</taxon>
        <taxon>Glomeraceae</taxon>
        <taxon>Rhizophagus</taxon>
    </lineage>
</organism>
<dbReference type="OrthoDB" id="2453507at2759"/>
<dbReference type="AlphaFoldDB" id="A0A916E6H7"/>
<sequence>MDFRCFDFGKRTEIMVFRLRKRGNENGLQLQKVKWNAGRNYDPDFGRKVPDVWMKRTDSGRLDNELRNESVPDVWIMEIETNRFSPASTLASDIRYMNELEVRITHGSLYI</sequence>
<reference evidence="1" key="1">
    <citation type="submission" date="2020-05" db="EMBL/GenBank/DDBJ databases">
        <authorList>
            <person name="Rincon C."/>
            <person name="Sanders R I."/>
            <person name="Robbins C."/>
            <person name="Chaturvedi A."/>
        </authorList>
    </citation>
    <scope>NUCLEOTIDE SEQUENCE</scope>
    <source>
        <strain evidence="1">CHB12</strain>
    </source>
</reference>
<evidence type="ECO:0000313" key="1">
    <source>
        <dbReference type="EMBL" id="CAB5363073.1"/>
    </source>
</evidence>
<dbReference type="Proteomes" id="UP000684084">
    <property type="component" value="Unassembled WGS sequence"/>
</dbReference>
<accession>A0A916E6H7</accession>
<name>A0A916E6H7_9GLOM</name>